<keyword evidence="3" id="KW-0378">Hydrolase</keyword>
<name>A0A1J4NUM6_9ACTN</name>
<keyword evidence="2" id="KW-0479">Metal-binding</keyword>
<proteinExistence type="inferred from homology"/>
<dbReference type="InterPro" id="IPR024607">
    <property type="entry name" value="Sulfatase_CS"/>
</dbReference>
<dbReference type="Pfam" id="PF00884">
    <property type="entry name" value="Sulfatase"/>
    <property type="match status" value="1"/>
</dbReference>
<organism evidence="6 7">
    <name type="scientific">Streptomyces mangrovisoli</name>
    <dbReference type="NCBI Taxonomy" id="1428628"/>
    <lineage>
        <taxon>Bacteria</taxon>
        <taxon>Bacillati</taxon>
        <taxon>Actinomycetota</taxon>
        <taxon>Actinomycetes</taxon>
        <taxon>Kitasatosporales</taxon>
        <taxon>Streptomycetaceae</taxon>
        <taxon>Streptomyces</taxon>
    </lineage>
</organism>
<protein>
    <submittedName>
        <fullName evidence="6">Sulfatase</fullName>
    </submittedName>
</protein>
<dbReference type="OrthoDB" id="9777306at2"/>
<dbReference type="AlphaFoldDB" id="A0A1J4NUM6"/>
<dbReference type="EMBL" id="LAVA02000046">
    <property type="protein sequence ID" value="OIJ66043.1"/>
    <property type="molecule type" value="Genomic_DNA"/>
</dbReference>
<comment type="caution">
    <text evidence="6">The sequence shown here is derived from an EMBL/GenBank/DDBJ whole genome shotgun (WGS) entry which is preliminary data.</text>
</comment>
<feature type="domain" description="Sulfatase N-terminal" evidence="5">
    <location>
        <begin position="9"/>
        <end position="341"/>
    </location>
</feature>
<dbReference type="RefSeq" id="WP_046581977.1">
    <property type="nucleotide sequence ID" value="NZ_LAVA02000046.1"/>
</dbReference>
<evidence type="ECO:0000256" key="1">
    <source>
        <dbReference type="ARBA" id="ARBA00008779"/>
    </source>
</evidence>
<dbReference type="InterPro" id="IPR017850">
    <property type="entry name" value="Alkaline_phosphatase_core_sf"/>
</dbReference>
<dbReference type="PANTHER" id="PTHR42693">
    <property type="entry name" value="ARYLSULFATASE FAMILY MEMBER"/>
    <property type="match status" value="1"/>
</dbReference>
<evidence type="ECO:0000256" key="4">
    <source>
        <dbReference type="ARBA" id="ARBA00022837"/>
    </source>
</evidence>
<dbReference type="GO" id="GO:0004065">
    <property type="term" value="F:arylsulfatase activity"/>
    <property type="evidence" value="ECO:0007669"/>
    <property type="project" value="TreeGrafter"/>
</dbReference>
<accession>A0A1J4NUM6</accession>
<reference evidence="6" key="1">
    <citation type="submission" date="2016-10" db="EMBL/GenBank/DDBJ databases">
        <title>Genome sequence of Streptomyces mangrovisoli MUSC 149.</title>
        <authorList>
            <person name="Lee L.-H."/>
            <person name="Ser H.-L."/>
        </authorList>
    </citation>
    <scope>NUCLEOTIDE SEQUENCE [LARGE SCALE GENOMIC DNA]</scope>
    <source>
        <strain evidence="6">MUSC 149</strain>
    </source>
</reference>
<comment type="similarity">
    <text evidence="1">Belongs to the sulfatase family.</text>
</comment>
<dbReference type="SUPFAM" id="SSF53649">
    <property type="entry name" value="Alkaline phosphatase-like"/>
    <property type="match status" value="1"/>
</dbReference>
<dbReference type="STRING" id="1428628.WN71_020475"/>
<sequence length="486" mass="52904">MASRDPDRPNVLLILSDDQGPWALGCAGNHEIRTPRLDALAASGVLLSRFFCTSPVCSPARASLFTGQLPSQHGVHDWLSYHHAGRTGVDFLAERTLFTDLLADAGYRLGLSGKWHLGANDRPRKGFVHWYAHESGGGPYRGAPMYRDGVRTAEPDYLTDALAADAERFLAAESQRPEPFHLSLHFTAPHKPWKGQHPSLYTDLYEDCAFETCPQGPPHPWQPLDENGAPVGGESDTRQALIGYFAATTAMDAAIGRVLDRLDALGLTGSTLVIFTSDNGFNAGHHGIWGKGNGTFPQNMYDSSVLVPFIAAQPGRTPGGRVHDALLSQYDVLPTLVEYLGLDHPATPGLPGRSFAGLLTDTDDAHGHDRVVVYDEHGPVRMIRTRDWKYVHRYPHGPHELYDLTADPGEERNLADIPAHEATRTDLAARLDEWFAAYVDPALDGARLPVSGNGQRTPVTPGTLATAFEPGRRDSACLSHPPTTTT</sequence>
<dbReference type="InterPro" id="IPR000917">
    <property type="entry name" value="Sulfatase_N"/>
</dbReference>
<dbReference type="GO" id="GO:0046872">
    <property type="term" value="F:metal ion binding"/>
    <property type="evidence" value="ECO:0007669"/>
    <property type="project" value="UniProtKB-KW"/>
</dbReference>
<evidence type="ECO:0000313" key="6">
    <source>
        <dbReference type="EMBL" id="OIJ66043.1"/>
    </source>
</evidence>
<gene>
    <name evidence="6" type="ORF">WN71_020475</name>
</gene>
<evidence type="ECO:0000256" key="3">
    <source>
        <dbReference type="ARBA" id="ARBA00022801"/>
    </source>
</evidence>
<dbReference type="CDD" id="cd16149">
    <property type="entry name" value="sulfatase_like"/>
    <property type="match status" value="1"/>
</dbReference>
<evidence type="ECO:0000256" key="2">
    <source>
        <dbReference type="ARBA" id="ARBA00022723"/>
    </source>
</evidence>
<dbReference type="PANTHER" id="PTHR42693:SF53">
    <property type="entry name" value="ENDO-4-O-SULFATASE"/>
    <property type="match status" value="1"/>
</dbReference>
<dbReference type="PROSITE" id="PS00523">
    <property type="entry name" value="SULFATASE_1"/>
    <property type="match status" value="1"/>
</dbReference>
<evidence type="ECO:0000259" key="5">
    <source>
        <dbReference type="Pfam" id="PF00884"/>
    </source>
</evidence>
<keyword evidence="7" id="KW-1185">Reference proteome</keyword>
<evidence type="ECO:0000313" key="7">
    <source>
        <dbReference type="Proteomes" id="UP000034196"/>
    </source>
</evidence>
<keyword evidence="4" id="KW-0106">Calcium</keyword>
<dbReference type="Gene3D" id="3.40.720.10">
    <property type="entry name" value="Alkaline Phosphatase, subunit A"/>
    <property type="match status" value="1"/>
</dbReference>
<dbReference type="InterPro" id="IPR050738">
    <property type="entry name" value="Sulfatase"/>
</dbReference>
<dbReference type="Proteomes" id="UP000034196">
    <property type="component" value="Unassembled WGS sequence"/>
</dbReference>